<proteinExistence type="predicted"/>
<dbReference type="Proteomes" id="UP000584642">
    <property type="component" value="Unassembled WGS sequence"/>
</dbReference>
<dbReference type="EMBL" id="JABFDB010000070">
    <property type="protein sequence ID" value="NYZ25190.1"/>
    <property type="molecule type" value="Genomic_DNA"/>
</dbReference>
<evidence type="ECO:0000313" key="1">
    <source>
        <dbReference type="EMBL" id="NYZ25190.1"/>
    </source>
</evidence>
<reference evidence="1 2" key="1">
    <citation type="submission" date="2020-05" db="EMBL/GenBank/DDBJ databases">
        <title>Azospirillum oleiclasticum sp. nov, a nitrogen-fixing and heavy crude oil-emulsifying bacterium isolated from the crude oil of Yumen Oilfield.</title>
        <authorList>
            <person name="Wu D."/>
            <person name="Cai M."/>
            <person name="Zhang X."/>
        </authorList>
    </citation>
    <scope>NUCLEOTIDE SEQUENCE [LARGE SCALE GENOMIC DNA]</scope>
    <source>
        <strain evidence="1 2">ROY-1-1-2</strain>
    </source>
</reference>
<sequence length="89" mass="8725">GTDVITLETARFDATLDRNVLTGALGNTLTVSGVETLTGSGGTDVVTLGSAGSTMTVVSGVEFLVGGAGTDAITLGSSGNTFTLRGIET</sequence>
<dbReference type="RefSeq" id="WP_425599205.1">
    <property type="nucleotide sequence ID" value="NZ_JABFDB010000070.1"/>
</dbReference>
<organism evidence="1 2">
    <name type="scientific">Azospirillum oleiclasticum</name>
    <dbReference type="NCBI Taxonomy" id="2735135"/>
    <lineage>
        <taxon>Bacteria</taxon>
        <taxon>Pseudomonadati</taxon>
        <taxon>Pseudomonadota</taxon>
        <taxon>Alphaproteobacteria</taxon>
        <taxon>Rhodospirillales</taxon>
        <taxon>Azospirillaceae</taxon>
        <taxon>Azospirillum</taxon>
    </lineage>
</organism>
<dbReference type="InterPro" id="IPR011049">
    <property type="entry name" value="Serralysin-like_metalloprot_C"/>
</dbReference>
<keyword evidence="2" id="KW-1185">Reference proteome</keyword>
<dbReference type="SUPFAM" id="SSF51120">
    <property type="entry name" value="beta-Roll"/>
    <property type="match status" value="1"/>
</dbReference>
<name>A0ABX2TN97_9PROT</name>
<comment type="caution">
    <text evidence="1">The sequence shown here is derived from an EMBL/GenBank/DDBJ whole genome shotgun (WGS) entry which is preliminary data.</text>
</comment>
<protein>
    <recommendedName>
        <fullName evidence="3">Calcium-binding protein</fullName>
    </recommendedName>
</protein>
<accession>A0ABX2TN97</accession>
<feature type="non-terminal residue" evidence="1">
    <location>
        <position position="1"/>
    </location>
</feature>
<gene>
    <name evidence="1" type="ORF">HND93_36305</name>
</gene>
<evidence type="ECO:0008006" key="3">
    <source>
        <dbReference type="Google" id="ProtNLM"/>
    </source>
</evidence>
<feature type="non-terminal residue" evidence="1">
    <location>
        <position position="89"/>
    </location>
</feature>
<evidence type="ECO:0000313" key="2">
    <source>
        <dbReference type="Proteomes" id="UP000584642"/>
    </source>
</evidence>